<evidence type="ECO:0000256" key="3">
    <source>
        <dbReference type="ARBA" id="ARBA00022612"/>
    </source>
</evidence>
<dbReference type="Pfam" id="PF04559">
    <property type="entry name" value="Herpes_UL17"/>
    <property type="match status" value="2"/>
</dbReference>
<evidence type="ECO:0000256" key="2">
    <source>
        <dbReference type="ARBA" id="ARBA00022562"/>
    </source>
</evidence>
<evidence type="ECO:0000313" key="9">
    <source>
        <dbReference type="Proteomes" id="UP000134313"/>
    </source>
</evidence>
<dbReference type="OrthoDB" id="10123at10239"/>
<evidence type="ECO:0000313" key="7">
    <source>
        <dbReference type="EMBL" id="ADW24373.1"/>
    </source>
</evidence>
<keyword evidence="2" id="KW-1048">Host nucleus</keyword>
<dbReference type="RefSeq" id="YP_004207868.1">
    <property type="nucleotide sequence ID" value="NC_015049.1"/>
</dbReference>
<dbReference type="Proteomes" id="UP000164320">
    <property type="component" value="Genome"/>
</dbReference>
<keyword evidence="4" id="KW-0946">Virion</keyword>
<name>E9M5L5_9GAMA</name>
<dbReference type="KEGG" id="vg:10192223"/>
<dbReference type="InterPro" id="IPR007640">
    <property type="entry name" value="UL17-like"/>
</dbReference>
<accession>E9M5L5</accession>
<evidence type="ECO:0000313" key="8">
    <source>
        <dbReference type="EMBL" id="ADW24455.1"/>
    </source>
</evidence>
<keyword evidence="5" id="KW-0426">Late protein</keyword>
<keyword evidence="3" id="KW-1188">Viral release from host cell</keyword>
<dbReference type="GO" id="GO:0019028">
    <property type="term" value="C:viral capsid"/>
    <property type="evidence" value="ECO:0007669"/>
    <property type="project" value="UniProtKB-KW"/>
</dbReference>
<dbReference type="GeneID" id="10192223"/>
<dbReference type="EMBL" id="HQ698924">
    <property type="protein sequence ID" value="ADW24455.1"/>
    <property type="molecule type" value="Genomic_DNA"/>
</dbReference>
<evidence type="ECO:0000256" key="4">
    <source>
        <dbReference type="ARBA" id="ARBA00022844"/>
    </source>
</evidence>
<gene>
    <name evidence="8" type="ORF">RHVP-L.32</name>
    <name evidence="7" type="ORF">RHVP.32</name>
</gene>
<proteinExistence type="predicted"/>
<evidence type="ECO:0000313" key="10">
    <source>
        <dbReference type="Proteomes" id="UP000164320"/>
    </source>
</evidence>
<dbReference type="EMBL" id="HQ221963">
    <property type="protein sequence ID" value="ADW24373.1"/>
    <property type="molecule type" value="Genomic_DNA"/>
</dbReference>
<dbReference type="GO" id="GO:0051276">
    <property type="term" value="P:chromosome organization"/>
    <property type="evidence" value="ECO:0007669"/>
    <property type="project" value="InterPro"/>
</dbReference>
<reference evidence="9 10" key="1">
    <citation type="journal article" date="2011" name="J. Virol.">
        <title>Identification and sequencing of a novel rodent gammaherpesvirus that establishes acute and latent infection in laboratory mice.</title>
        <authorList>
            <person name="Loh J."/>
            <person name="Zhao G."/>
            <person name="Nelson C.A."/>
            <person name="Coder P."/>
            <person name="Droit L."/>
            <person name="Handley S.A."/>
            <person name="Johnson L.S."/>
            <person name="Vachharajani P."/>
            <person name="Guzman H."/>
            <person name="Tesh R.B."/>
            <person name="Wang D."/>
            <person name="Fremont D.H."/>
            <person name="Virgin H.W."/>
        </authorList>
    </citation>
    <scope>NUCLEOTIDE SEQUENCE [LARGE SCALE GENOMIC DNA]</scope>
</reference>
<organism evidence="7 9">
    <name type="scientific">Cricetid gammaherpesvirus 2</name>
    <dbReference type="NCBI Taxonomy" id="1605972"/>
    <lineage>
        <taxon>Viruses</taxon>
        <taxon>Duplodnaviria</taxon>
        <taxon>Heunggongvirae</taxon>
        <taxon>Peploviricota</taxon>
        <taxon>Herviviricetes</taxon>
        <taxon>Herpesvirales</taxon>
        <taxon>Orthoherpesviridae</taxon>
        <taxon>Gammaherpesvirinae</taxon>
        <taxon>Rhadinovirus</taxon>
        <taxon>Rhadinovirus cricetidgamma2</taxon>
    </lineage>
</organism>
<evidence type="ECO:0000256" key="1">
    <source>
        <dbReference type="ARBA" id="ARBA00022561"/>
    </source>
</evidence>
<keyword evidence="1" id="KW-0167">Capsid protein</keyword>
<protein>
    <submittedName>
        <fullName evidence="7">Viral DNA cleavage/packaging protein</fullName>
    </submittedName>
</protein>
<sequence>MDAYAINARFFPINGNQILIHLLLPDMFLSYYDIDSNGDYMFSVAIYSAIDQTLTKYVPTAASFFTNNGEKELPYCAWGLCTSVPVMVDTSPRYLDVVHFKVYDKKKHNLKIIKLSVFNAIFPLICHPRPTESSKHVGDRFGELCASLTQTQAPSNASPADFIMSLIEKTRDTQHKHHTALEEPGLVRVKPENSNQLMPSHEAKITIKKATSLKRGTFIRREHVMSANCYHVFVPDTSNKKYEPLLSMFQESLSSPNIPQVDVSLSFVGEALFFKKITDRFLTSLQDEIQRNPQSICQEFPIHISMGATLDCVKYIAYRTLMLLGCFTEQCPAWFLAHRLKKTTPRGAWADVLDMSFCGLNRGECGVFLGETSTVPVTRVELFCILTKRGWFQTPLSCVVVFTDLSAWVVLPGGFAIKGRYLLEEEDIQYICTHYGQQR</sequence>
<evidence type="ECO:0000256" key="6">
    <source>
        <dbReference type="ARBA" id="ARBA00023219"/>
    </source>
</evidence>
<keyword evidence="9" id="KW-1185">Reference proteome</keyword>
<keyword evidence="6" id="KW-0231">Viral genome packaging</keyword>
<evidence type="ECO:0000256" key="5">
    <source>
        <dbReference type="ARBA" id="ARBA00022921"/>
    </source>
</evidence>
<dbReference type="Proteomes" id="UP000134313">
    <property type="component" value="Segment"/>
</dbReference>